<protein>
    <recommendedName>
        <fullName evidence="5">Pentatricopeptide repeat-containing protein</fullName>
    </recommendedName>
</protein>
<name>A0AAW1MY13_SAPOF</name>
<dbReference type="Gene3D" id="1.25.40.10">
    <property type="entry name" value="Tetratricopeptide repeat domain"/>
    <property type="match status" value="3"/>
</dbReference>
<feature type="repeat" description="PPR" evidence="2">
    <location>
        <begin position="769"/>
        <end position="803"/>
    </location>
</feature>
<keyword evidence="1" id="KW-0677">Repeat</keyword>
<evidence type="ECO:0008006" key="5">
    <source>
        <dbReference type="Google" id="ProtNLM"/>
    </source>
</evidence>
<feature type="repeat" description="PPR" evidence="2">
    <location>
        <begin position="621"/>
        <end position="655"/>
    </location>
</feature>
<proteinExistence type="predicted"/>
<dbReference type="InterPro" id="IPR011990">
    <property type="entry name" value="TPR-like_helical_dom_sf"/>
</dbReference>
<dbReference type="Pfam" id="PF01535">
    <property type="entry name" value="PPR"/>
    <property type="match status" value="4"/>
</dbReference>
<dbReference type="InterPro" id="IPR002885">
    <property type="entry name" value="PPR_rpt"/>
</dbReference>
<accession>A0AAW1MY13</accession>
<comment type="caution">
    <text evidence="3">The sequence shown here is derived from an EMBL/GenBank/DDBJ whole genome shotgun (WGS) entry which is preliminary data.</text>
</comment>
<dbReference type="InterPro" id="IPR044645">
    <property type="entry name" value="DG1/EMB2279-like"/>
</dbReference>
<dbReference type="GO" id="GO:0009658">
    <property type="term" value="P:chloroplast organization"/>
    <property type="evidence" value="ECO:0007669"/>
    <property type="project" value="InterPro"/>
</dbReference>
<dbReference type="NCBIfam" id="TIGR00756">
    <property type="entry name" value="PPR"/>
    <property type="match status" value="1"/>
</dbReference>
<evidence type="ECO:0000256" key="1">
    <source>
        <dbReference type="ARBA" id="ARBA00022737"/>
    </source>
</evidence>
<dbReference type="SUPFAM" id="SSF48452">
    <property type="entry name" value="TPR-like"/>
    <property type="match status" value="1"/>
</dbReference>
<evidence type="ECO:0000256" key="2">
    <source>
        <dbReference type="PROSITE-ProRule" id="PRU00708"/>
    </source>
</evidence>
<dbReference type="Pfam" id="PF13812">
    <property type="entry name" value="PPR_3"/>
    <property type="match status" value="1"/>
</dbReference>
<dbReference type="EMBL" id="JBDFQZ010000002">
    <property type="protein sequence ID" value="KAK9749737.1"/>
    <property type="molecule type" value="Genomic_DNA"/>
</dbReference>
<dbReference type="EMBL" id="JBDFQZ010000002">
    <property type="protein sequence ID" value="KAK9749735.1"/>
    <property type="molecule type" value="Genomic_DNA"/>
</dbReference>
<dbReference type="PROSITE" id="PS51375">
    <property type="entry name" value="PPR"/>
    <property type="match status" value="4"/>
</dbReference>
<dbReference type="Proteomes" id="UP001443914">
    <property type="component" value="Unassembled WGS sequence"/>
</dbReference>
<sequence length="946" mass="108573">MGCVSLPKCFILQTPGFGVVANTRKKKQQGWISVSSRPSYVTSSLSVSQTDSNSLQKEETEFKSSFDEYLKAMESIRADREQKKGQEEGGGDRKKVKEVAFTKKEPKDSRRNEFRMLKRSNGSKFDEKDGLYERSRVVANKARLADSVRERFVKSSPKELNYTRSNDDSRKNSYVDTTAVSKDKGVWKKSMPVDEMTRDIDLETERVSVSSRKELNYTRSKIDSRKYSYVDTTAVSSSKRVWKKTIPVDEMTRDIDLETERVALSLPKKLNYTRSNDDARKNSYLDTTAVSSNKRVWKKSIPVDEMTSDIDLETERVSLSSRKELNYTRSKDDARKNSYADPAAVSSSKRVWKKSMPVDEMTRDTDLEMERFLFQSSELQNDVPDGLRVSRMEMEERIQKLAKRLNEADTDIPEWMFSKTMRSARIRFSDHSFMRIIQILGKLGNWRMVLQVVEWLQMRERFKSHKIRYVYTAALGGLGKARRPLEALNLFVTMQRSRSSYPDIVAYHTIAVTLGQAGYMRELFDVIDSMRLMPTNFKIEGFEDWDPRLEPDIVVYNAVLNACVTRKEWEGAFWIMQKLAETDQQPSSTTYGLLMEVMLSCGKYDLVHEYFRQMQASSAPNALTYRVLVKTLWKEGKTEEAVAAVQEMECRGLVGSASLYYDLARCLCSAGRCEEALMQVDKICRVASKPLVVTYTGLMQACLDSGNVDGGTFIFNHMQKYCSPNLVTCNIMLKAYLRHGVFTEANELFQKMTESEQQGSKASGRVTADIHTFSLMLEACVNENRWDDFHFAYDQMLQHGHPFNTKRHLWMVLRASEAGKVEVVETTWRHLMQSGRVPPPAIVKERFRLKMEDDDLVAAISSVASHPSSHQQSFSKEAWSKLLDDNAHRFNKDAIQHLIRNINYSLANTELPNLIYQNLRDSCAEYVGLNEPVTGKTLITETHVIN</sequence>
<keyword evidence="4" id="KW-1185">Reference proteome</keyword>
<evidence type="ECO:0000313" key="3">
    <source>
        <dbReference type="EMBL" id="KAK9749737.1"/>
    </source>
</evidence>
<dbReference type="PANTHER" id="PTHR46935:SF1">
    <property type="entry name" value="OS01G0674700 PROTEIN"/>
    <property type="match status" value="1"/>
</dbReference>
<dbReference type="GO" id="GO:0009507">
    <property type="term" value="C:chloroplast"/>
    <property type="evidence" value="ECO:0007669"/>
    <property type="project" value="TreeGrafter"/>
</dbReference>
<organism evidence="3 4">
    <name type="scientific">Saponaria officinalis</name>
    <name type="common">Common soapwort</name>
    <name type="synonym">Lychnis saponaria</name>
    <dbReference type="NCBI Taxonomy" id="3572"/>
    <lineage>
        <taxon>Eukaryota</taxon>
        <taxon>Viridiplantae</taxon>
        <taxon>Streptophyta</taxon>
        <taxon>Embryophyta</taxon>
        <taxon>Tracheophyta</taxon>
        <taxon>Spermatophyta</taxon>
        <taxon>Magnoliopsida</taxon>
        <taxon>eudicotyledons</taxon>
        <taxon>Gunneridae</taxon>
        <taxon>Pentapetalae</taxon>
        <taxon>Caryophyllales</taxon>
        <taxon>Caryophyllaceae</taxon>
        <taxon>Caryophylleae</taxon>
        <taxon>Saponaria</taxon>
    </lineage>
</organism>
<feature type="repeat" description="PPR" evidence="2">
    <location>
        <begin position="552"/>
        <end position="586"/>
    </location>
</feature>
<dbReference type="FunFam" id="1.25.40.10:FF:000363">
    <property type="entry name" value="Pentatricopeptide repeat-containing protein"/>
    <property type="match status" value="1"/>
</dbReference>
<gene>
    <name evidence="3" type="ORF">RND81_02G146700</name>
</gene>
<dbReference type="EMBL" id="JBDFQZ010000002">
    <property type="protein sequence ID" value="KAK9749736.1"/>
    <property type="molecule type" value="Genomic_DNA"/>
</dbReference>
<dbReference type="AlphaFoldDB" id="A0AAW1MY13"/>
<evidence type="ECO:0000313" key="4">
    <source>
        <dbReference type="Proteomes" id="UP001443914"/>
    </source>
</evidence>
<feature type="repeat" description="PPR" evidence="2">
    <location>
        <begin position="725"/>
        <end position="755"/>
    </location>
</feature>
<dbReference type="PANTHER" id="PTHR46935">
    <property type="entry name" value="OS01G0674700 PROTEIN"/>
    <property type="match status" value="1"/>
</dbReference>
<reference evidence="3 4" key="1">
    <citation type="submission" date="2024-03" db="EMBL/GenBank/DDBJ databases">
        <title>WGS assembly of Saponaria officinalis var. Norfolk2.</title>
        <authorList>
            <person name="Jenkins J."/>
            <person name="Shu S."/>
            <person name="Grimwood J."/>
            <person name="Barry K."/>
            <person name="Goodstein D."/>
            <person name="Schmutz J."/>
            <person name="Leebens-Mack J."/>
            <person name="Osbourn A."/>
        </authorList>
    </citation>
    <scope>NUCLEOTIDE SEQUENCE [LARGE SCALE GENOMIC DNA]</scope>
    <source>
        <strain evidence="4">cv. Norfolk2</strain>
        <strain evidence="3">JIC</strain>
        <tissue evidence="3">Leaf</tissue>
    </source>
</reference>